<organism evidence="2 3">
    <name type="scientific">Cotesia glomerata</name>
    <name type="common">Lepidopteran parasitic wasp</name>
    <name type="synonym">Apanteles glomeratus</name>
    <dbReference type="NCBI Taxonomy" id="32391"/>
    <lineage>
        <taxon>Eukaryota</taxon>
        <taxon>Metazoa</taxon>
        <taxon>Ecdysozoa</taxon>
        <taxon>Arthropoda</taxon>
        <taxon>Hexapoda</taxon>
        <taxon>Insecta</taxon>
        <taxon>Pterygota</taxon>
        <taxon>Neoptera</taxon>
        <taxon>Endopterygota</taxon>
        <taxon>Hymenoptera</taxon>
        <taxon>Apocrita</taxon>
        <taxon>Ichneumonoidea</taxon>
        <taxon>Braconidae</taxon>
        <taxon>Microgastrinae</taxon>
        <taxon>Cotesia</taxon>
    </lineage>
</organism>
<evidence type="ECO:0000313" key="2">
    <source>
        <dbReference type="EMBL" id="KAH0567604.1"/>
    </source>
</evidence>
<protein>
    <submittedName>
        <fullName evidence="2">Uncharacterized protein</fullName>
    </submittedName>
</protein>
<accession>A0AAV7IRZ8</accession>
<feature type="compositionally biased region" description="Basic and acidic residues" evidence="1">
    <location>
        <begin position="15"/>
        <end position="32"/>
    </location>
</feature>
<dbReference type="Proteomes" id="UP000826195">
    <property type="component" value="Unassembled WGS sequence"/>
</dbReference>
<dbReference type="AlphaFoldDB" id="A0AAV7IRZ8"/>
<reference evidence="2 3" key="1">
    <citation type="journal article" date="2021" name="J. Hered.">
        <title>A chromosome-level genome assembly of the parasitoid wasp, Cotesia glomerata (Hymenoptera: Braconidae).</title>
        <authorList>
            <person name="Pinto B.J."/>
            <person name="Weis J.J."/>
            <person name="Gamble T."/>
            <person name="Ode P.J."/>
            <person name="Paul R."/>
            <person name="Zaspel J.M."/>
        </authorList>
    </citation>
    <scope>NUCLEOTIDE SEQUENCE [LARGE SCALE GENOMIC DNA]</scope>
    <source>
        <strain evidence="2">CgM1</strain>
    </source>
</reference>
<sequence>MSRSRVPSDIQVEVEEWKEGRKDEDEGEEKNQAIHRNKGKVGSEFKINQTMQSSRLLSLAGNDRYRHLMEDYNKFANGFD</sequence>
<gene>
    <name evidence="2" type="ORF">KQX54_011003</name>
</gene>
<evidence type="ECO:0000256" key="1">
    <source>
        <dbReference type="SAM" id="MobiDB-lite"/>
    </source>
</evidence>
<proteinExistence type="predicted"/>
<feature type="region of interest" description="Disordered" evidence="1">
    <location>
        <begin position="1"/>
        <end position="34"/>
    </location>
</feature>
<name>A0AAV7IRZ8_COTGL</name>
<evidence type="ECO:0000313" key="3">
    <source>
        <dbReference type="Proteomes" id="UP000826195"/>
    </source>
</evidence>
<comment type="caution">
    <text evidence="2">The sequence shown here is derived from an EMBL/GenBank/DDBJ whole genome shotgun (WGS) entry which is preliminary data.</text>
</comment>
<keyword evidence="3" id="KW-1185">Reference proteome</keyword>
<dbReference type="EMBL" id="JAHXZJ010000001">
    <property type="protein sequence ID" value="KAH0567604.1"/>
    <property type="molecule type" value="Genomic_DNA"/>
</dbReference>